<feature type="domain" description="GGDEF" evidence="3">
    <location>
        <begin position="262"/>
        <end position="391"/>
    </location>
</feature>
<evidence type="ECO:0000259" key="3">
    <source>
        <dbReference type="PROSITE" id="PS50887"/>
    </source>
</evidence>
<dbReference type="InterPro" id="IPR003660">
    <property type="entry name" value="HAMP_dom"/>
</dbReference>
<dbReference type="InterPro" id="IPR042461">
    <property type="entry name" value="LapD_MoxY_peri_C"/>
</dbReference>
<dbReference type="InterPro" id="IPR029787">
    <property type="entry name" value="Nucleotide_cyclase"/>
</dbReference>
<dbReference type="CDD" id="cd01948">
    <property type="entry name" value="EAL"/>
    <property type="match status" value="1"/>
</dbReference>
<dbReference type="PANTHER" id="PTHR33121">
    <property type="entry name" value="CYCLIC DI-GMP PHOSPHODIESTERASE PDEF"/>
    <property type="match status" value="1"/>
</dbReference>
<dbReference type="Pfam" id="PF00990">
    <property type="entry name" value="GGDEF"/>
    <property type="match status" value="1"/>
</dbReference>
<dbReference type="InterPro" id="IPR035919">
    <property type="entry name" value="EAL_sf"/>
</dbReference>
<dbReference type="Pfam" id="PF00563">
    <property type="entry name" value="EAL"/>
    <property type="match status" value="1"/>
</dbReference>
<dbReference type="SUPFAM" id="SSF55073">
    <property type="entry name" value="Nucleotide cyclase"/>
    <property type="match status" value="1"/>
</dbReference>
<evidence type="ECO:0000259" key="1">
    <source>
        <dbReference type="PROSITE" id="PS50883"/>
    </source>
</evidence>
<dbReference type="GO" id="GO:0071111">
    <property type="term" value="F:cyclic-guanylate-specific phosphodiesterase activity"/>
    <property type="evidence" value="ECO:0007669"/>
    <property type="project" value="InterPro"/>
</dbReference>
<dbReference type="Gene3D" id="3.20.20.450">
    <property type="entry name" value="EAL domain"/>
    <property type="match status" value="1"/>
</dbReference>
<dbReference type="GO" id="GO:0016020">
    <property type="term" value="C:membrane"/>
    <property type="evidence" value="ECO:0007669"/>
    <property type="project" value="InterPro"/>
</dbReference>
<dbReference type="AlphaFoldDB" id="A0A6M4A8I2"/>
<evidence type="ECO:0000259" key="2">
    <source>
        <dbReference type="PROSITE" id="PS50885"/>
    </source>
</evidence>
<dbReference type="InterPro" id="IPR043128">
    <property type="entry name" value="Rev_trsase/Diguanyl_cyclase"/>
</dbReference>
<accession>A0A6M4A8I2</accession>
<protein>
    <submittedName>
        <fullName evidence="4">EAL domain-containing protein</fullName>
    </submittedName>
</protein>
<dbReference type="SMART" id="SM00267">
    <property type="entry name" value="GGDEF"/>
    <property type="match status" value="1"/>
</dbReference>
<dbReference type="InterPro" id="IPR001633">
    <property type="entry name" value="EAL_dom"/>
</dbReference>
<dbReference type="EMBL" id="CP051152">
    <property type="protein sequence ID" value="QJQ07238.1"/>
    <property type="molecule type" value="Genomic_DNA"/>
</dbReference>
<dbReference type="KEGG" id="upi:EJG51_017020"/>
<dbReference type="OrthoDB" id="5894408at2"/>
<dbReference type="SUPFAM" id="SSF141868">
    <property type="entry name" value="EAL domain-like"/>
    <property type="match status" value="1"/>
</dbReference>
<keyword evidence="5" id="KW-1185">Reference proteome</keyword>
<dbReference type="SMART" id="SM00052">
    <property type="entry name" value="EAL"/>
    <property type="match status" value="1"/>
</dbReference>
<dbReference type="Gene3D" id="3.30.70.270">
    <property type="match status" value="1"/>
</dbReference>
<dbReference type="PROSITE" id="PS50887">
    <property type="entry name" value="GGDEF"/>
    <property type="match status" value="1"/>
</dbReference>
<dbReference type="Pfam" id="PF16448">
    <property type="entry name" value="LapD_MoxY_N"/>
    <property type="match status" value="1"/>
</dbReference>
<dbReference type="PROSITE" id="PS50883">
    <property type="entry name" value="EAL"/>
    <property type="match status" value="1"/>
</dbReference>
<dbReference type="Gene3D" id="6.20.270.20">
    <property type="entry name" value="LapD/MoxY periplasmic domain"/>
    <property type="match status" value="1"/>
</dbReference>
<sequence length="641" mass="69647">MSMYRQLWLAIILSTLLASIGSLLASTLSSRAYLNEQLRMKNADNATVLALSLSQKNIDAIELELVIAALFDSGHYTSISVSDPAGKEIIRRVAATEKNDVPDWFIRSFPIQSAPGQAQISSGWKQLGTVSLVTQSSFAYQTLWQSTKEMIATLALSGLIAGYLGTLILRRLRKPLRAVIEQASAMSERRFIVAPESKVPELRQLSTAMNSTVGLLKSMFAEEAERLEALRRQANTDPVSGLANRSHFMGQLHVMVEAEEAPPGSLIMLRLSHLAEINKQLGRNKVDALLKKIGSLLNTQANALPEGFAARLNGTDFALLFRQTEADTVTSTLLESICKELTEITDNPTAVFIGFGEFEFGIAPGALLSQVDGAVAAAEIGGISDIRKAAPLNIEQAPKSSDEWSKLIQRALEQQWVKLALFPVVDFDGKRIHTEAALRLMFGGEWFPAGRFLPIAERLGLTDKLDLAAVNLALDELARNSEVNDIAVNLSAQSIQNASFREQLRALLLSRPAISKRLWLEVPENGVFANLDAFRSFHADVGSSGCKLGLEHFGRQFDKINLLHDLKLDYVKVDGGFIRGIDINDANQAFVKGIGSIVHRMGLQIFAEGVSSAAELTTLSGLSINGVTGPAIGLATDTQSN</sequence>
<organism evidence="4 5">
    <name type="scientific">Undibacterium piscinae</name>
    <dbReference type="NCBI Taxonomy" id="2495591"/>
    <lineage>
        <taxon>Bacteria</taxon>
        <taxon>Pseudomonadati</taxon>
        <taxon>Pseudomonadota</taxon>
        <taxon>Betaproteobacteria</taxon>
        <taxon>Burkholderiales</taxon>
        <taxon>Oxalobacteraceae</taxon>
        <taxon>Undibacterium</taxon>
    </lineage>
</organism>
<dbReference type="PROSITE" id="PS50885">
    <property type="entry name" value="HAMP"/>
    <property type="match status" value="1"/>
</dbReference>
<evidence type="ECO:0000313" key="4">
    <source>
        <dbReference type="EMBL" id="QJQ07238.1"/>
    </source>
</evidence>
<dbReference type="PANTHER" id="PTHR33121:SF23">
    <property type="entry name" value="CYCLIC DI-GMP PHOSPHODIESTERASE PDEB"/>
    <property type="match status" value="1"/>
</dbReference>
<dbReference type="InterPro" id="IPR000160">
    <property type="entry name" value="GGDEF_dom"/>
</dbReference>
<name>A0A6M4A8I2_9BURK</name>
<dbReference type="InterPro" id="IPR032244">
    <property type="entry name" value="LapD_MoxY_N"/>
</dbReference>
<evidence type="ECO:0000313" key="5">
    <source>
        <dbReference type="Proteomes" id="UP000274350"/>
    </source>
</evidence>
<feature type="domain" description="EAL" evidence="1">
    <location>
        <begin position="401"/>
        <end position="641"/>
    </location>
</feature>
<dbReference type="Proteomes" id="UP000274350">
    <property type="component" value="Chromosome"/>
</dbReference>
<feature type="domain" description="HAMP" evidence="2">
    <location>
        <begin position="170"/>
        <end position="221"/>
    </location>
</feature>
<dbReference type="InterPro" id="IPR050706">
    <property type="entry name" value="Cyclic-di-GMP_PDE-like"/>
</dbReference>
<dbReference type="GO" id="GO:0007165">
    <property type="term" value="P:signal transduction"/>
    <property type="evidence" value="ECO:0007669"/>
    <property type="project" value="InterPro"/>
</dbReference>
<gene>
    <name evidence="4" type="ORF">EJG51_017020</name>
</gene>
<reference evidence="4 5" key="1">
    <citation type="journal article" date="2019" name="Int. J. Syst. Evol. Microbiol.">
        <title>Undibacterium piscinae sp. nov., isolated from Korean shiner intestine.</title>
        <authorList>
            <person name="Lee S.Y."/>
            <person name="Kang W."/>
            <person name="Kim P.S."/>
            <person name="Kim H.S."/>
            <person name="Sung H."/>
            <person name="Shin N.R."/>
            <person name="Whon T.W."/>
            <person name="Yun J.H."/>
            <person name="Lee J.Y."/>
            <person name="Lee J.Y."/>
            <person name="Jung M.J."/>
            <person name="Jeong Y.S."/>
            <person name="Tak E.J."/>
            <person name="Han J.E."/>
            <person name="Hyun D.W."/>
            <person name="Kang M.S."/>
            <person name="Lee K.E."/>
            <person name="Lee B.H."/>
            <person name="Bae J.W."/>
        </authorList>
    </citation>
    <scope>NUCLEOTIDE SEQUENCE [LARGE SCALE GENOMIC DNA]</scope>
    <source>
        <strain evidence="4 5">S11R28</strain>
    </source>
</reference>
<proteinExistence type="predicted"/>
<dbReference type="Gene3D" id="3.30.110.200">
    <property type="match status" value="1"/>
</dbReference>